<dbReference type="EMBL" id="JARKIE010000107">
    <property type="protein sequence ID" value="KAJ7683525.1"/>
    <property type="molecule type" value="Genomic_DNA"/>
</dbReference>
<evidence type="ECO:0000313" key="5">
    <source>
        <dbReference type="EMBL" id="KAJ7683525.1"/>
    </source>
</evidence>
<keyword evidence="6" id="KW-1185">Reference proteome</keyword>
<evidence type="ECO:0000256" key="1">
    <source>
        <dbReference type="ARBA" id="ARBA00005964"/>
    </source>
</evidence>
<reference evidence="5" key="1">
    <citation type="submission" date="2023-03" db="EMBL/GenBank/DDBJ databases">
        <title>Massive genome expansion in bonnet fungi (Mycena s.s.) driven by repeated elements and novel gene families across ecological guilds.</title>
        <authorList>
            <consortium name="Lawrence Berkeley National Laboratory"/>
            <person name="Harder C.B."/>
            <person name="Miyauchi S."/>
            <person name="Viragh M."/>
            <person name="Kuo A."/>
            <person name="Thoen E."/>
            <person name="Andreopoulos B."/>
            <person name="Lu D."/>
            <person name="Skrede I."/>
            <person name="Drula E."/>
            <person name="Henrissat B."/>
            <person name="Morin E."/>
            <person name="Kohler A."/>
            <person name="Barry K."/>
            <person name="LaButti K."/>
            <person name="Morin E."/>
            <person name="Salamov A."/>
            <person name="Lipzen A."/>
            <person name="Mereny Z."/>
            <person name="Hegedus B."/>
            <person name="Baldrian P."/>
            <person name="Stursova M."/>
            <person name="Weitz H."/>
            <person name="Taylor A."/>
            <person name="Grigoriev I.V."/>
            <person name="Nagy L.G."/>
            <person name="Martin F."/>
            <person name="Kauserud H."/>
        </authorList>
    </citation>
    <scope>NUCLEOTIDE SEQUENCE</scope>
    <source>
        <strain evidence="5">CBHHK067</strain>
    </source>
</reference>
<gene>
    <name evidence="5" type="ORF">B0H17DRAFT_31266</name>
</gene>
<keyword evidence="3" id="KW-0732">Signal</keyword>
<sequence length="521" mass="56009">MLPVLLPFLLACVTSVEAAALSTVTLDYGTFTGLTNTTNGIIYFQGIRYADPPVGELRWRAPVSPPSTHLGNVNATALGFACIATTQKGSGTTTDEDCLFGNVYIPIATTARSKLPVMVYFHGGGFETGRTRDAPPENILLGSAKPLIFITFEYRLGQFGFLAGTPVHQSGQLNAGLLDQKYISKFGGNPSQVTIWGQSAGAASTMFHLIAEGGKDQHLFHRAMGDSPPLVYLPHYTDAFIEDLFTQFAGLAGCGHIDNGSATMACLRAAPTNTIATAGRNTLANLTSSLYPFGPITDGSFIRQRPIEAFRNGNFIRVPVMFGSNTDEGANWSATLDNPLANTSFPNATEATVYNFLAGQYNTLTQASFQTAITRFYPLSDYNGSFSLQGQQMYGEMRYICTAIMIIGAAQDAGLKAYQYHWDNPTLGSTHADELAVFFNGDEVFDPDDEALAIAMRQFWTSFVISGVPTANSSISWQASSNSAGGPRILLHPGSMAMEEVPQALRARCAFWNGLASEIAT</sequence>
<dbReference type="InterPro" id="IPR019826">
    <property type="entry name" value="Carboxylesterase_B_AS"/>
</dbReference>
<dbReference type="PROSITE" id="PS00122">
    <property type="entry name" value="CARBOXYLESTERASE_B_1"/>
    <property type="match status" value="1"/>
</dbReference>
<dbReference type="GO" id="GO:0016787">
    <property type="term" value="F:hydrolase activity"/>
    <property type="evidence" value="ECO:0007669"/>
    <property type="project" value="UniProtKB-KW"/>
</dbReference>
<dbReference type="InterPro" id="IPR050309">
    <property type="entry name" value="Type-B_Carboxylest/Lipase"/>
</dbReference>
<evidence type="ECO:0000256" key="3">
    <source>
        <dbReference type="RuleBase" id="RU361235"/>
    </source>
</evidence>
<feature type="domain" description="Carboxylesterase type B" evidence="4">
    <location>
        <begin position="23"/>
        <end position="483"/>
    </location>
</feature>
<comment type="similarity">
    <text evidence="1 3">Belongs to the type-B carboxylesterase/lipase family.</text>
</comment>
<keyword evidence="2 3" id="KW-0378">Hydrolase</keyword>
<proteinExistence type="inferred from homology"/>
<evidence type="ECO:0000313" key="6">
    <source>
        <dbReference type="Proteomes" id="UP001221757"/>
    </source>
</evidence>
<accession>A0AAD7D7U9</accession>
<dbReference type="EC" id="3.1.1.-" evidence="3"/>
<dbReference type="PANTHER" id="PTHR11559">
    <property type="entry name" value="CARBOXYLESTERASE"/>
    <property type="match status" value="1"/>
</dbReference>
<dbReference type="InterPro" id="IPR002018">
    <property type="entry name" value="CarbesteraseB"/>
</dbReference>
<dbReference type="AlphaFoldDB" id="A0AAD7D7U9"/>
<dbReference type="Pfam" id="PF00135">
    <property type="entry name" value="COesterase"/>
    <property type="match status" value="1"/>
</dbReference>
<dbReference type="SUPFAM" id="SSF53474">
    <property type="entry name" value="alpha/beta-Hydrolases"/>
    <property type="match status" value="1"/>
</dbReference>
<feature type="chain" id="PRO_5041774386" description="Carboxylic ester hydrolase" evidence="3">
    <location>
        <begin position="19"/>
        <end position="521"/>
    </location>
</feature>
<feature type="signal peptide" evidence="3">
    <location>
        <begin position="1"/>
        <end position="18"/>
    </location>
</feature>
<evidence type="ECO:0000256" key="2">
    <source>
        <dbReference type="ARBA" id="ARBA00022801"/>
    </source>
</evidence>
<evidence type="ECO:0000259" key="4">
    <source>
        <dbReference type="Pfam" id="PF00135"/>
    </source>
</evidence>
<protein>
    <recommendedName>
        <fullName evidence="3">Carboxylic ester hydrolase</fullName>
        <ecNumber evidence="3">3.1.1.-</ecNumber>
    </recommendedName>
</protein>
<dbReference type="InterPro" id="IPR029058">
    <property type="entry name" value="AB_hydrolase_fold"/>
</dbReference>
<dbReference type="Proteomes" id="UP001221757">
    <property type="component" value="Unassembled WGS sequence"/>
</dbReference>
<name>A0AAD7D7U9_MYCRO</name>
<comment type="caution">
    <text evidence="5">The sequence shown here is derived from an EMBL/GenBank/DDBJ whole genome shotgun (WGS) entry which is preliminary data.</text>
</comment>
<dbReference type="Gene3D" id="3.40.50.1820">
    <property type="entry name" value="alpha/beta hydrolase"/>
    <property type="match status" value="1"/>
</dbReference>
<organism evidence="5 6">
    <name type="scientific">Mycena rosella</name>
    <name type="common">Pink bonnet</name>
    <name type="synonym">Agaricus rosellus</name>
    <dbReference type="NCBI Taxonomy" id="1033263"/>
    <lineage>
        <taxon>Eukaryota</taxon>
        <taxon>Fungi</taxon>
        <taxon>Dikarya</taxon>
        <taxon>Basidiomycota</taxon>
        <taxon>Agaricomycotina</taxon>
        <taxon>Agaricomycetes</taxon>
        <taxon>Agaricomycetidae</taxon>
        <taxon>Agaricales</taxon>
        <taxon>Marasmiineae</taxon>
        <taxon>Mycenaceae</taxon>
        <taxon>Mycena</taxon>
    </lineage>
</organism>